<dbReference type="SUPFAM" id="SSF46626">
    <property type="entry name" value="Cytochrome c"/>
    <property type="match status" value="2"/>
</dbReference>
<evidence type="ECO:0000256" key="6">
    <source>
        <dbReference type="ARBA" id="ARBA00023004"/>
    </source>
</evidence>
<feature type="chain" id="PRO_5036995842" evidence="8">
    <location>
        <begin position="21"/>
        <end position="441"/>
    </location>
</feature>
<evidence type="ECO:0000256" key="8">
    <source>
        <dbReference type="SAM" id="SignalP"/>
    </source>
</evidence>
<dbReference type="EMBL" id="BMKK01000001">
    <property type="protein sequence ID" value="GGD41044.1"/>
    <property type="molecule type" value="Genomic_DNA"/>
</dbReference>
<evidence type="ECO:0000259" key="9">
    <source>
        <dbReference type="PROSITE" id="PS51007"/>
    </source>
</evidence>
<gene>
    <name evidence="10" type="primary">mauG</name>
    <name evidence="10" type="ORF">GCM10011514_01420</name>
</gene>
<protein>
    <submittedName>
        <fullName evidence="10">Cytochrome-c peroxidase</fullName>
    </submittedName>
</protein>
<name>A0A917DJD8_9BACT</name>
<keyword evidence="3 7" id="KW-0479">Metal-binding</keyword>
<evidence type="ECO:0000256" key="7">
    <source>
        <dbReference type="PROSITE-ProRule" id="PRU00433"/>
    </source>
</evidence>
<evidence type="ECO:0000256" key="5">
    <source>
        <dbReference type="ARBA" id="ARBA00023002"/>
    </source>
</evidence>
<dbReference type="RefSeq" id="WP_188763644.1">
    <property type="nucleotide sequence ID" value="NZ_BMKK01000001.1"/>
</dbReference>
<reference evidence="10" key="2">
    <citation type="submission" date="2020-09" db="EMBL/GenBank/DDBJ databases">
        <authorList>
            <person name="Sun Q."/>
            <person name="Zhou Y."/>
        </authorList>
    </citation>
    <scope>NUCLEOTIDE SEQUENCE</scope>
    <source>
        <strain evidence="10">CGMCC 1.15958</strain>
    </source>
</reference>
<evidence type="ECO:0000256" key="2">
    <source>
        <dbReference type="ARBA" id="ARBA00022617"/>
    </source>
</evidence>
<comment type="subcellular location">
    <subcellularLocation>
        <location evidence="1">Cell envelope</location>
    </subcellularLocation>
</comment>
<proteinExistence type="predicted"/>
<evidence type="ECO:0000313" key="10">
    <source>
        <dbReference type="EMBL" id="GGD41044.1"/>
    </source>
</evidence>
<dbReference type="Pfam" id="PF03150">
    <property type="entry name" value="CCP_MauG"/>
    <property type="match status" value="1"/>
</dbReference>
<evidence type="ECO:0000313" key="11">
    <source>
        <dbReference type="Proteomes" id="UP000609064"/>
    </source>
</evidence>
<dbReference type="InterPro" id="IPR055015">
    <property type="entry name" value="GCX_COOH"/>
</dbReference>
<dbReference type="FunFam" id="1.10.760.10:FF:000042">
    <property type="entry name" value="Cytochrome c peroxidase"/>
    <property type="match status" value="1"/>
</dbReference>
<dbReference type="PANTHER" id="PTHR30600">
    <property type="entry name" value="CYTOCHROME C PEROXIDASE-RELATED"/>
    <property type="match status" value="1"/>
</dbReference>
<keyword evidence="5" id="KW-0560">Oxidoreductase</keyword>
<dbReference type="PANTHER" id="PTHR30600:SF10">
    <property type="entry name" value="BLL6722 PROTEIN"/>
    <property type="match status" value="1"/>
</dbReference>
<evidence type="ECO:0000256" key="4">
    <source>
        <dbReference type="ARBA" id="ARBA00022729"/>
    </source>
</evidence>
<dbReference type="GO" id="GO:0009055">
    <property type="term" value="F:electron transfer activity"/>
    <property type="evidence" value="ECO:0007669"/>
    <property type="project" value="InterPro"/>
</dbReference>
<dbReference type="InterPro" id="IPR009056">
    <property type="entry name" value="Cyt_c-like_dom"/>
</dbReference>
<keyword evidence="11" id="KW-1185">Reference proteome</keyword>
<comment type="caution">
    <text evidence="10">The sequence shown here is derived from an EMBL/GenBank/DDBJ whole genome shotgun (WGS) entry which is preliminary data.</text>
</comment>
<dbReference type="GO" id="GO:0020037">
    <property type="term" value="F:heme binding"/>
    <property type="evidence" value="ECO:0007669"/>
    <property type="project" value="InterPro"/>
</dbReference>
<dbReference type="Proteomes" id="UP000609064">
    <property type="component" value="Unassembled WGS sequence"/>
</dbReference>
<keyword evidence="6 7" id="KW-0408">Iron</keyword>
<keyword evidence="4 8" id="KW-0732">Signal</keyword>
<feature type="domain" description="Cytochrome c" evidence="9">
    <location>
        <begin position="224"/>
        <end position="359"/>
    </location>
</feature>
<organism evidence="10 11">
    <name type="scientific">Emticicia aquatilis</name>
    <dbReference type="NCBI Taxonomy" id="1537369"/>
    <lineage>
        <taxon>Bacteria</taxon>
        <taxon>Pseudomonadati</taxon>
        <taxon>Bacteroidota</taxon>
        <taxon>Cytophagia</taxon>
        <taxon>Cytophagales</taxon>
        <taxon>Leadbetterellaceae</taxon>
        <taxon>Emticicia</taxon>
    </lineage>
</organism>
<dbReference type="NCBIfam" id="NF045639">
    <property type="entry name" value="GCX_COOH"/>
    <property type="match status" value="1"/>
</dbReference>
<keyword evidence="2 7" id="KW-0349">Heme</keyword>
<keyword evidence="10" id="KW-0575">Peroxidase</keyword>
<evidence type="ECO:0000256" key="3">
    <source>
        <dbReference type="ARBA" id="ARBA00022723"/>
    </source>
</evidence>
<dbReference type="GO" id="GO:0004130">
    <property type="term" value="F:cytochrome-c peroxidase activity"/>
    <property type="evidence" value="ECO:0007669"/>
    <property type="project" value="TreeGrafter"/>
</dbReference>
<reference evidence="10" key="1">
    <citation type="journal article" date="2014" name="Int. J. Syst. Evol. Microbiol.">
        <title>Complete genome sequence of Corynebacterium casei LMG S-19264T (=DSM 44701T), isolated from a smear-ripened cheese.</title>
        <authorList>
            <consortium name="US DOE Joint Genome Institute (JGI-PGF)"/>
            <person name="Walter F."/>
            <person name="Albersmeier A."/>
            <person name="Kalinowski J."/>
            <person name="Ruckert C."/>
        </authorList>
    </citation>
    <scope>NUCLEOTIDE SEQUENCE</scope>
    <source>
        <strain evidence="10">CGMCC 1.15958</strain>
    </source>
</reference>
<sequence>MNLKKLLFGSVIFFLFVASKTITTTDYLNLPATPYEYSVSLPNYYANNVNPIDNTPATNPITNHGATLGRVLFYDKNLSINRTVSCASCHKQSEGFSDSRTLSIGFAGGTTDRHGMTVLNARYYQRGRFFWDERAATLEDQVLQPLQNTVEMGLTAAQISERVSEQPYYNQLFINAFGDNSITNDRISKALAQFVRSIVSYQSKYDIGRAAVNNPNQPFANFTAQENQGKQLFFTPIPQGGGGCAGCHGTEAFVSARPENNGIDLTSTTDLGVGGVAPIRPNLIGHFKNSSIRNIELTAPYMHDGRFTTLEQVVEHYNSGIQAHPNLSGILKDANGNPIRLNFSTAQKNALVAFMRTLTDNSVATEARWSNPFCQTNLSFTGTINSGGFQSSNAILVQDGSSTQVQSGSTVNLVSGKAIILNPSFEAKTGSVFKAQISTCQ</sequence>
<evidence type="ECO:0000256" key="1">
    <source>
        <dbReference type="ARBA" id="ARBA00004196"/>
    </source>
</evidence>
<dbReference type="AlphaFoldDB" id="A0A917DJD8"/>
<dbReference type="GO" id="GO:0030313">
    <property type="term" value="C:cell envelope"/>
    <property type="evidence" value="ECO:0007669"/>
    <property type="project" value="UniProtKB-SubCell"/>
</dbReference>
<dbReference type="Gene3D" id="1.10.760.10">
    <property type="entry name" value="Cytochrome c-like domain"/>
    <property type="match status" value="2"/>
</dbReference>
<feature type="signal peptide" evidence="8">
    <location>
        <begin position="1"/>
        <end position="20"/>
    </location>
</feature>
<accession>A0A917DJD8</accession>
<dbReference type="InterPro" id="IPR004852">
    <property type="entry name" value="Di-haem_cyt_c_peroxidsae"/>
</dbReference>
<dbReference type="InterPro" id="IPR036909">
    <property type="entry name" value="Cyt_c-like_dom_sf"/>
</dbReference>
<dbReference type="GO" id="GO:0046872">
    <property type="term" value="F:metal ion binding"/>
    <property type="evidence" value="ECO:0007669"/>
    <property type="project" value="UniProtKB-KW"/>
</dbReference>
<dbReference type="PROSITE" id="PS51007">
    <property type="entry name" value="CYTC"/>
    <property type="match status" value="1"/>
</dbReference>
<dbReference type="InterPro" id="IPR051395">
    <property type="entry name" value="Cytochrome_c_Peroxidase/MauG"/>
</dbReference>